<accession>A0A843WBS1</accession>
<proteinExistence type="predicted"/>
<keyword evidence="3" id="KW-1185">Reference proteome</keyword>
<evidence type="ECO:0000313" key="3">
    <source>
        <dbReference type="Proteomes" id="UP000652761"/>
    </source>
</evidence>
<gene>
    <name evidence="2" type="ORF">Taro_037092</name>
</gene>
<sequence length="162" mass="17197">MSTCPSSPLCSVQALLLRRTEAWELRGSLGGGLGVHLARGVARLVGGGSWIAGARSWRVASLRKGPLRLDLHLEVRLHSSSLRDVVRRRARDRSVSPSGSLDPWAAVPTVGCLVGAGDPGAGAVTVIMPPRTRRQAHNLVERQETESDSLVAAEQVPFGAQP</sequence>
<reference evidence="2" key="1">
    <citation type="submission" date="2017-07" db="EMBL/GenBank/DDBJ databases">
        <title>Taro Niue Genome Assembly and Annotation.</title>
        <authorList>
            <person name="Atibalentja N."/>
            <person name="Keating K."/>
            <person name="Fields C.J."/>
        </authorList>
    </citation>
    <scope>NUCLEOTIDE SEQUENCE</scope>
    <source>
        <strain evidence="2">Niue_2</strain>
        <tissue evidence="2">Leaf</tissue>
    </source>
</reference>
<dbReference type="EMBL" id="NMUH01003189">
    <property type="protein sequence ID" value="MQM04298.1"/>
    <property type="molecule type" value="Genomic_DNA"/>
</dbReference>
<name>A0A843WBS1_COLES</name>
<dbReference type="Proteomes" id="UP000652761">
    <property type="component" value="Unassembled WGS sequence"/>
</dbReference>
<evidence type="ECO:0000256" key="1">
    <source>
        <dbReference type="SAM" id="MobiDB-lite"/>
    </source>
</evidence>
<dbReference type="AlphaFoldDB" id="A0A843WBS1"/>
<protein>
    <submittedName>
        <fullName evidence="2">Uncharacterized protein</fullName>
    </submittedName>
</protein>
<evidence type="ECO:0000313" key="2">
    <source>
        <dbReference type="EMBL" id="MQM04298.1"/>
    </source>
</evidence>
<comment type="caution">
    <text evidence="2">The sequence shown here is derived from an EMBL/GenBank/DDBJ whole genome shotgun (WGS) entry which is preliminary data.</text>
</comment>
<feature type="region of interest" description="Disordered" evidence="1">
    <location>
        <begin position="140"/>
        <end position="162"/>
    </location>
</feature>
<organism evidence="2 3">
    <name type="scientific">Colocasia esculenta</name>
    <name type="common">Wild taro</name>
    <name type="synonym">Arum esculentum</name>
    <dbReference type="NCBI Taxonomy" id="4460"/>
    <lineage>
        <taxon>Eukaryota</taxon>
        <taxon>Viridiplantae</taxon>
        <taxon>Streptophyta</taxon>
        <taxon>Embryophyta</taxon>
        <taxon>Tracheophyta</taxon>
        <taxon>Spermatophyta</taxon>
        <taxon>Magnoliopsida</taxon>
        <taxon>Liliopsida</taxon>
        <taxon>Araceae</taxon>
        <taxon>Aroideae</taxon>
        <taxon>Colocasieae</taxon>
        <taxon>Colocasia</taxon>
    </lineage>
</organism>